<keyword evidence="4" id="KW-0249">Electron transport</keyword>
<comment type="similarity">
    <text evidence="1">Belongs to the thioredoxin family. DsbA subfamily.</text>
</comment>
<proteinExistence type="inferred from homology"/>
<gene>
    <name evidence="9" type="ORF">ACFR9U_07525</name>
</gene>
<feature type="domain" description="Thioredoxin-like fold" evidence="8">
    <location>
        <begin position="63"/>
        <end position="220"/>
    </location>
</feature>
<dbReference type="PANTHER" id="PTHR13887:SF14">
    <property type="entry name" value="DISULFIDE BOND FORMATION PROTEIN D"/>
    <property type="match status" value="1"/>
</dbReference>
<accession>A0ABD6C905</accession>
<reference evidence="9 10" key="1">
    <citation type="journal article" date="2019" name="Int. J. Syst. Evol. Microbiol.">
        <title>The Global Catalogue of Microorganisms (GCM) 10K type strain sequencing project: providing services to taxonomists for standard genome sequencing and annotation.</title>
        <authorList>
            <consortium name="The Broad Institute Genomics Platform"/>
            <consortium name="The Broad Institute Genome Sequencing Center for Infectious Disease"/>
            <person name="Wu L."/>
            <person name="Ma J."/>
        </authorList>
    </citation>
    <scope>NUCLEOTIDE SEQUENCE [LARGE SCALE GENOMIC DNA]</scope>
    <source>
        <strain evidence="9 10">CGMCC 1.12125</strain>
    </source>
</reference>
<name>A0ABD6C905_9EURY</name>
<keyword evidence="4" id="KW-0813">Transport</keyword>
<evidence type="ECO:0000259" key="8">
    <source>
        <dbReference type="Pfam" id="PF13462"/>
    </source>
</evidence>
<comment type="similarity">
    <text evidence="2">Belongs to the glutaredoxin family.</text>
</comment>
<evidence type="ECO:0000256" key="7">
    <source>
        <dbReference type="ARBA" id="ARBA00023284"/>
    </source>
</evidence>
<dbReference type="EMBL" id="JBHUDJ010000003">
    <property type="protein sequence ID" value="MFD1586828.1"/>
    <property type="molecule type" value="Genomic_DNA"/>
</dbReference>
<organism evidence="9 10">
    <name type="scientific">Halorientalis brevis</name>
    <dbReference type="NCBI Taxonomy" id="1126241"/>
    <lineage>
        <taxon>Archaea</taxon>
        <taxon>Methanobacteriati</taxon>
        <taxon>Methanobacteriota</taxon>
        <taxon>Stenosarchaea group</taxon>
        <taxon>Halobacteria</taxon>
        <taxon>Halobacteriales</taxon>
        <taxon>Haloarculaceae</taxon>
        <taxon>Halorientalis</taxon>
    </lineage>
</organism>
<keyword evidence="10" id="KW-1185">Reference proteome</keyword>
<dbReference type="Gene3D" id="3.40.30.10">
    <property type="entry name" value="Glutaredoxin"/>
    <property type="match status" value="1"/>
</dbReference>
<evidence type="ECO:0000256" key="4">
    <source>
        <dbReference type="ARBA" id="ARBA00022982"/>
    </source>
</evidence>
<keyword evidence="7" id="KW-0676">Redox-active center</keyword>
<dbReference type="InterPro" id="IPR036249">
    <property type="entry name" value="Thioredoxin-like_sf"/>
</dbReference>
<dbReference type="AlphaFoldDB" id="A0ABD6C905"/>
<keyword evidence="6" id="KW-1015">Disulfide bond</keyword>
<evidence type="ECO:0000256" key="1">
    <source>
        <dbReference type="ARBA" id="ARBA00005791"/>
    </source>
</evidence>
<protein>
    <submittedName>
        <fullName evidence="9">DsbA family protein</fullName>
    </submittedName>
</protein>
<dbReference type="SUPFAM" id="SSF52833">
    <property type="entry name" value="Thioredoxin-like"/>
    <property type="match status" value="1"/>
</dbReference>
<dbReference type="InterPro" id="IPR012336">
    <property type="entry name" value="Thioredoxin-like_fold"/>
</dbReference>
<dbReference type="PANTHER" id="PTHR13887">
    <property type="entry name" value="GLUTATHIONE S-TRANSFERASE KAPPA"/>
    <property type="match status" value="1"/>
</dbReference>
<evidence type="ECO:0000256" key="3">
    <source>
        <dbReference type="ARBA" id="ARBA00022729"/>
    </source>
</evidence>
<dbReference type="Pfam" id="PF13462">
    <property type="entry name" value="Thioredoxin_4"/>
    <property type="match status" value="1"/>
</dbReference>
<dbReference type="Proteomes" id="UP001597119">
    <property type="component" value="Unassembled WGS sequence"/>
</dbReference>
<dbReference type="GO" id="GO:0016491">
    <property type="term" value="F:oxidoreductase activity"/>
    <property type="evidence" value="ECO:0007669"/>
    <property type="project" value="UniProtKB-KW"/>
</dbReference>
<evidence type="ECO:0000313" key="9">
    <source>
        <dbReference type="EMBL" id="MFD1586828.1"/>
    </source>
</evidence>
<comment type="caution">
    <text evidence="9">The sequence shown here is derived from an EMBL/GenBank/DDBJ whole genome shotgun (WGS) entry which is preliminary data.</text>
</comment>
<sequence length="248" mass="27379">METPDSVTRRRALVGGLAALGAGGGVVYGASTLSGSEPAAGNETQAPPFHQSTETQLDVDLSGTPIMGKPDATFTMFYWSEYQCPFCRQFEAETLPKLIENDVRPGRLRVAFLEFPYMGEASTTAAVMDRCVWRQVRDAEPGRYWQWRKTIFENQGDKNSGWASKENLLSLTDTVDGVDSSAVESCMSDHRSEIESKIDAEARRAQRFRFQGTPSFVIADLEAGRAGKLVGAQPYENFQKGMEQLANQ</sequence>
<evidence type="ECO:0000256" key="6">
    <source>
        <dbReference type="ARBA" id="ARBA00023157"/>
    </source>
</evidence>
<keyword evidence="3" id="KW-0732">Signal</keyword>
<evidence type="ECO:0000256" key="2">
    <source>
        <dbReference type="ARBA" id="ARBA00007787"/>
    </source>
</evidence>
<evidence type="ECO:0000313" key="10">
    <source>
        <dbReference type="Proteomes" id="UP001597119"/>
    </source>
</evidence>
<keyword evidence="5" id="KW-0560">Oxidoreductase</keyword>
<evidence type="ECO:0000256" key="5">
    <source>
        <dbReference type="ARBA" id="ARBA00023002"/>
    </source>
</evidence>
<dbReference type="RefSeq" id="WP_247375933.1">
    <property type="nucleotide sequence ID" value="NZ_JALLGV010000001.1"/>
</dbReference>